<dbReference type="AlphaFoldDB" id="A0A8J8WMQ9"/>
<sequence length="142" mass="16253">MAHRKWQKCYRLSIRECLVNLILRKRVTDPCTFFSERKCADILLTTFMITREDIIQAISNIDPQAAAGPRWLPYCVSEKIVGNNWPHPEDTGTTSLLTGSVPHELNVGTITPIHKGEKLKDRQADTDQCPHITRHQRSLKGY</sequence>
<accession>A0A8J8WMQ9</accession>
<evidence type="ECO:0000313" key="2">
    <source>
        <dbReference type="Proteomes" id="UP000770661"/>
    </source>
</evidence>
<gene>
    <name evidence="1" type="ORF">GWK47_027102</name>
</gene>
<dbReference type="EMBL" id="JACEEZ010026084">
    <property type="protein sequence ID" value="KAG0694860.1"/>
    <property type="molecule type" value="Genomic_DNA"/>
</dbReference>
<comment type="caution">
    <text evidence="1">The sequence shown here is derived from an EMBL/GenBank/DDBJ whole genome shotgun (WGS) entry which is preliminary data.</text>
</comment>
<keyword evidence="2" id="KW-1185">Reference proteome</keyword>
<protein>
    <submittedName>
        <fullName evidence="1">Uncharacterized protein</fullName>
    </submittedName>
</protein>
<reference evidence="1" key="1">
    <citation type="submission" date="2020-07" db="EMBL/GenBank/DDBJ databases">
        <title>The High-quality genome of the commercially important snow crab, Chionoecetes opilio.</title>
        <authorList>
            <person name="Jeong J.-H."/>
            <person name="Ryu S."/>
        </authorList>
    </citation>
    <scope>NUCLEOTIDE SEQUENCE</scope>
    <source>
        <strain evidence="1">MADBK_172401_WGS</strain>
        <tissue evidence="1">Digestive gland</tissue>
    </source>
</reference>
<evidence type="ECO:0000313" key="1">
    <source>
        <dbReference type="EMBL" id="KAG0694860.1"/>
    </source>
</evidence>
<name>A0A8J8WMQ9_CHIOP</name>
<proteinExistence type="predicted"/>
<dbReference type="Proteomes" id="UP000770661">
    <property type="component" value="Unassembled WGS sequence"/>
</dbReference>
<organism evidence="1 2">
    <name type="scientific">Chionoecetes opilio</name>
    <name type="common">Atlantic snow crab</name>
    <name type="synonym">Cancer opilio</name>
    <dbReference type="NCBI Taxonomy" id="41210"/>
    <lineage>
        <taxon>Eukaryota</taxon>
        <taxon>Metazoa</taxon>
        <taxon>Ecdysozoa</taxon>
        <taxon>Arthropoda</taxon>
        <taxon>Crustacea</taxon>
        <taxon>Multicrustacea</taxon>
        <taxon>Malacostraca</taxon>
        <taxon>Eumalacostraca</taxon>
        <taxon>Eucarida</taxon>
        <taxon>Decapoda</taxon>
        <taxon>Pleocyemata</taxon>
        <taxon>Brachyura</taxon>
        <taxon>Eubrachyura</taxon>
        <taxon>Majoidea</taxon>
        <taxon>Majidae</taxon>
        <taxon>Chionoecetes</taxon>
    </lineage>
</organism>